<evidence type="ECO:0000256" key="6">
    <source>
        <dbReference type="ARBA" id="ARBA00022837"/>
    </source>
</evidence>
<dbReference type="Proteomes" id="UP001476282">
    <property type="component" value="Unassembled WGS sequence"/>
</dbReference>
<evidence type="ECO:0000256" key="4">
    <source>
        <dbReference type="ARBA" id="ARBA00022723"/>
    </source>
</evidence>
<dbReference type="InterPro" id="IPR011050">
    <property type="entry name" value="Pectin_lyase_fold/virulence"/>
</dbReference>
<comment type="subcellular location">
    <subcellularLocation>
        <location evidence="2">Secreted</location>
    </subcellularLocation>
</comment>
<protein>
    <recommendedName>
        <fullName evidence="9">Pel9A-like right handed beta-helix region domain-containing protein</fullName>
    </recommendedName>
</protein>
<dbReference type="InterPro" id="IPR053868">
    <property type="entry name" value="Pel9A-like_beta_helix"/>
</dbReference>
<keyword evidence="4" id="KW-0479">Metal-binding</keyword>
<dbReference type="SUPFAM" id="SSF51126">
    <property type="entry name" value="Pectin lyase-like"/>
    <property type="match status" value="1"/>
</dbReference>
<name>A0ABP9UV89_9BACT</name>
<gene>
    <name evidence="10" type="ORF">Hsar01_03872</name>
</gene>
<feature type="domain" description="Pel9A-like right handed beta-helix region" evidence="9">
    <location>
        <begin position="28"/>
        <end position="145"/>
    </location>
</feature>
<evidence type="ECO:0000256" key="2">
    <source>
        <dbReference type="ARBA" id="ARBA00004613"/>
    </source>
</evidence>
<evidence type="ECO:0000256" key="3">
    <source>
        <dbReference type="ARBA" id="ARBA00022525"/>
    </source>
</evidence>
<keyword evidence="3" id="KW-0964">Secreted</keyword>
<comment type="cofactor">
    <cofactor evidence="1">
        <name>Ca(2+)</name>
        <dbReference type="ChEBI" id="CHEBI:29108"/>
    </cofactor>
</comment>
<dbReference type="PANTHER" id="PTHR40088">
    <property type="entry name" value="PECTATE LYASE (EUROFUNG)"/>
    <property type="match status" value="1"/>
</dbReference>
<reference evidence="10 11" key="1">
    <citation type="submission" date="2024-02" db="EMBL/GenBank/DDBJ databases">
        <title>Haloferula sargassicola NBRC 104335.</title>
        <authorList>
            <person name="Ichikawa N."/>
            <person name="Katano-Makiyama Y."/>
            <person name="Hidaka K."/>
        </authorList>
    </citation>
    <scope>NUCLEOTIDE SEQUENCE [LARGE SCALE GENOMIC DNA]</scope>
    <source>
        <strain evidence="10 11">NBRC 104335</strain>
    </source>
</reference>
<dbReference type="InterPro" id="IPR052052">
    <property type="entry name" value="Polysaccharide_Lyase_9"/>
</dbReference>
<keyword evidence="11" id="KW-1185">Reference proteome</keyword>
<evidence type="ECO:0000313" key="11">
    <source>
        <dbReference type="Proteomes" id="UP001476282"/>
    </source>
</evidence>
<keyword evidence="6" id="KW-0106">Calcium</keyword>
<proteinExistence type="inferred from homology"/>
<dbReference type="PANTHER" id="PTHR40088:SF1">
    <property type="entry name" value="PECTATE LYASE PEL9"/>
    <property type="match status" value="1"/>
</dbReference>
<keyword evidence="7" id="KW-0456">Lyase</keyword>
<keyword evidence="5" id="KW-0732">Signal</keyword>
<dbReference type="Pfam" id="PF22842">
    <property type="entry name" value="Pel9A-like_beta_helix"/>
    <property type="match status" value="1"/>
</dbReference>
<organism evidence="10 11">
    <name type="scientific">Haloferula sargassicola</name>
    <dbReference type="NCBI Taxonomy" id="490096"/>
    <lineage>
        <taxon>Bacteria</taxon>
        <taxon>Pseudomonadati</taxon>
        <taxon>Verrucomicrobiota</taxon>
        <taxon>Verrucomicrobiia</taxon>
        <taxon>Verrucomicrobiales</taxon>
        <taxon>Verrucomicrobiaceae</taxon>
        <taxon>Haloferula</taxon>
    </lineage>
</organism>
<dbReference type="InterPro" id="IPR012334">
    <property type="entry name" value="Pectin_lyas_fold"/>
</dbReference>
<evidence type="ECO:0000259" key="9">
    <source>
        <dbReference type="Pfam" id="PF22842"/>
    </source>
</evidence>
<sequence length="146" mass="15860">MVAGMVRPIPALFFLVVGVFCFEVVRAEIYYVSPAGSDAGAGSVREPFGTFGRAREKASAGDTVFFRGGVYSIQETEITELSGVVARVFGLGKSGTELSPIRYWAYPGEQPVFDFSAVNPAGYRVYAFHITGDWLHFRGLTVTGCR</sequence>
<evidence type="ECO:0000256" key="8">
    <source>
        <dbReference type="ARBA" id="ARBA00038263"/>
    </source>
</evidence>
<comment type="caution">
    <text evidence="10">The sequence shown here is derived from an EMBL/GenBank/DDBJ whole genome shotgun (WGS) entry which is preliminary data.</text>
</comment>
<dbReference type="EMBL" id="BAABRI010000030">
    <property type="protein sequence ID" value="GAA5484626.1"/>
    <property type="molecule type" value="Genomic_DNA"/>
</dbReference>
<evidence type="ECO:0000256" key="7">
    <source>
        <dbReference type="ARBA" id="ARBA00023239"/>
    </source>
</evidence>
<evidence type="ECO:0000256" key="5">
    <source>
        <dbReference type="ARBA" id="ARBA00022729"/>
    </source>
</evidence>
<evidence type="ECO:0000256" key="1">
    <source>
        <dbReference type="ARBA" id="ARBA00001913"/>
    </source>
</evidence>
<dbReference type="Gene3D" id="2.160.20.10">
    <property type="entry name" value="Single-stranded right-handed beta-helix, Pectin lyase-like"/>
    <property type="match status" value="1"/>
</dbReference>
<evidence type="ECO:0000313" key="10">
    <source>
        <dbReference type="EMBL" id="GAA5484626.1"/>
    </source>
</evidence>
<comment type="similarity">
    <text evidence="8">Belongs to the polysaccharide lyase 9 family.</text>
</comment>
<accession>A0ABP9UV89</accession>